<dbReference type="InterPro" id="IPR017557">
    <property type="entry name" value="Holo-ACP_synthase"/>
</dbReference>
<dbReference type="InterPro" id="IPR049180">
    <property type="entry name" value="MdcG_C"/>
</dbReference>
<evidence type="ECO:0000313" key="5">
    <source>
        <dbReference type="EMBL" id="BBF85333.1"/>
    </source>
</evidence>
<keyword evidence="1 5" id="KW-0808">Transferase</keyword>
<keyword evidence="2 5" id="KW-0548">Nucleotidyltransferase</keyword>
<protein>
    <submittedName>
        <fullName evidence="5">Phosphoribosyl-dephospho-CoA transferase</fullName>
        <ecNumber evidence="5">2.7.7.-</ecNumber>
    </submittedName>
</protein>
<proteinExistence type="predicted"/>
<dbReference type="GO" id="GO:0016779">
    <property type="term" value="F:nucleotidyltransferase activity"/>
    <property type="evidence" value="ECO:0007669"/>
    <property type="project" value="UniProtKB-KW"/>
</dbReference>
<sequence>MMPACLPHDLLWLSDAAALVADAGLPDWLLWHWHPGLPVVVRRASARPGWIAVGVRGLQRWQRAALWADSQHIARRLSPEQLAAQQGWRHHPRLAVLPALQALQQAAAALQGCGLVWGITGSAGFELATGQPVLSNSSDLDLLLRCPQPPDPAQLQTLAAALADLPCRVDVQLQTPAGGVALAEYLRGGRLLLKTDSGPLLLDQAQTAWTASRHSQTEQCT</sequence>
<dbReference type="Pfam" id="PF10620">
    <property type="entry name" value="MdcG"/>
    <property type="match status" value="1"/>
</dbReference>
<feature type="domain" description="Phosphoribosyl-dephospho-CoA transferase MdcG N-terminal" evidence="4">
    <location>
        <begin position="7"/>
        <end position="79"/>
    </location>
</feature>
<dbReference type="RefSeq" id="WP_197715539.1">
    <property type="nucleotide sequence ID" value="NZ_AP018823.1"/>
</dbReference>
<name>A0A3G9GET7_9NEIS</name>
<dbReference type="NCBIfam" id="NF002332">
    <property type="entry name" value="PRK01293.1"/>
    <property type="match status" value="1"/>
</dbReference>
<feature type="domain" description="Phosphoribosyl-dephospho-CoA transferase MdcG C-terminal" evidence="3">
    <location>
        <begin position="95"/>
        <end position="204"/>
    </location>
</feature>
<organism evidence="5 6">
    <name type="scientific">Aquitalea magnusonii</name>
    <dbReference type="NCBI Taxonomy" id="332411"/>
    <lineage>
        <taxon>Bacteria</taxon>
        <taxon>Pseudomonadati</taxon>
        <taxon>Pseudomonadota</taxon>
        <taxon>Betaproteobacteria</taxon>
        <taxon>Neisseriales</taxon>
        <taxon>Chromobacteriaceae</taxon>
        <taxon>Aquitalea</taxon>
    </lineage>
</organism>
<reference evidence="5 6" key="2">
    <citation type="journal article" date="2017" name="Genome Announc.">
        <title>Draft genome sequence of Aquitalea magnusonii strain H3, a plant growth-promoting bacterium of duckweed Lemna minor.</title>
        <authorList>
            <person name="Ishizawa H."/>
            <person name="Kuroda M."/>
            <person name="Ike M."/>
        </authorList>
    </citation>
    <scope>NUCLEOTIDE SEQUENCE [LARGE SCALE GENOMIC DNA]</scope>
    <source>
        <strain evidence="5 6">H3</strain>
    </source>
</reference>
<dbReference type="Pfam" id="PF20866">
    <property type="entry name" value="MdcG_N"/>
    <property type="match status" value="1"/>
</dbReference>
<evidence type="ECO:0000313" key="6">
    <source>
        <dbReference type="Proteomes" id="UP000198290"/>
    </source>
</evidence>
<reference evidence="6" key="1">
    <citation type="journal article" date="2017" name="Biotechnol. Biofuels">
        <title>Evaluation of environmental bacterial communities as a factor affecting the growth of duckweed Lemna minor.</title>
        <authorList>
            <person name="Ishizawa H."/>
            <person name="Kuroda M."/>
            <person name="Morikawa M."/>
            <person name="Ike M."/>
        </authorList>
    </citation>
    <scope>NUCLEOTIDE SEQUENCE [LARGE SCALE GENOMIC DNA]</scope>
    <source>
        <strain evidence="6">H3</strain>
    </source>
</reference>
<evidence type="ECO:0000259" key="4">
    <source>
        <dbReference type="Pfam" id="PF20866"/>
    </source>
</evidence>
<reference evidence="6" key="3">
    <citation type="journal article" date="2017" name="Plant Physiol. Biochem.">
        <title>Differential oxidative and antioxidative response of duckweed Lemna minor toward plant growth promoting/inhibiting bacteria.</title>
        <authorList>
            <person name="Ishizawa H."/>
            <person name="Kuroda M."/>
            <person name="Morikawa M."/>
            <person name="Ike M."/>
        </authorList>
    </citation>
    <scope>NUCLEOTIDE SEQUENCE [LARGE SCALE GENOMIC DNA]</scope>
    <source>
        <strain evidence="6">H3</strain>
    </source>
</reference>
<dbReference type="EC" id="2.7.7.-" evidence="5"/>
<evidence type="ECO:0000256" key="2">
    <source>
        <dbReference type="ARBA" id="ARBA00022695"/>
    </source>
</evidence>
<evidence type="ECO:0000256" key="1">
    <source>
        <dbReference type="ARBA" id="ARBA00022679"/>
    </source>
</evidence>
<dbReference type="NCBIfam" id="TIGR03135">
    <property type="entry name" value="malonate_mdcG"/>
    <property type="match status" value="1"/>
</dbReference>
<dbReference type="InterPro" id="IPR048903">
    <property type="entry name" value="MdcG_N"/>
</dbReference>
<gene>
    <name evidence="5" type="ORF">DLM_1716</name>
</gene>
<dbReference type="EMBL" id="AP018823">
    <property type="protein sequence ID" value="BBF85333.1"/>
    <property type="molecule type" value="Genomic_DNA"/>
</dbReference>
<dbReference type="AlphaFoldDB" id="A0A3G9GET7"/>
<dbReference type="KEGG" id="amah:DLM_1716"/>
<dbReference type="Proteomes" id="UP000198290">
    <property type="component" value="Chromosome"/>
</dbReference>
<dbReference type="STRING" id="332411.VI06_00820"/>
<evidence type="ECO:0000259" key="3">
    <source>
        <dbReference type="Pfam" id="PF10620"/>
    </source>
</evidence>
<accession>A0A3G9GET7</accession>
<keyword evidence="6" id="KW-1185">Reference proteome</keyword>